<protein>
    <submittedName>
        <fullName evidence="2">Uncharacterized protein</fullName>
    </submittedName>
</protein>
<proteinExistence type="predicted"/>
<dbReference type="Proteomes" id="UP001178507">
    <property type="component" value="Unassembled WGS sequence"/>
</dbReference>
<name>A0AA36J5V7_9DINO</name>
<dbReference type="AlphaFoldDB" id="A0AA36J5V7"/>
<dbReference type="SUPFAM" id="SSF52540">
    <property type="entry name" value="P-loop containing nucleoside triphosphate hydrolases"/>
    <property type="match status" value="1"/>
</dbReference>
<feature type="region of interest" description="Disordered" evidence="1">
    <location>
        <begin position="170"/>
        <end position="199"/>
    </location>
</feature>
<evidence type="ECO:0000313" key="2">
    <source>
        <dbReference type="EMBL" id="CAJ1400188.1"/>
    </source>
</evidence>
<accession>A0AA36J5V7</accession>
<evidence type="ECO:0000313" key="3">
    <source>
        <dbReference type="Proteomes" id="UP001178507"/>
    </source>
</evidence>
<keyword evidence="3" id="KW-1185">Reference proteome</keyword>
<dbReference type="InterPro" id="IPR013761">
    <property type="entry name" value="SAM/pointed_sf"/>
</dbReference>
<dbReference type="Gene3D" id="3.40.50.300">
    <property type="entry name" value="P-loop containing nucleotide triphosphate hydrolases"/>
    <property type="match status" value="1"/>
</dbReference>
<comment type="caution">
    <text evidence="2">The sequence shown here is derived from an EMBL/GenBank/DDBJ whole genome shotgun (WGS) entry which is preliminary data.</text>
</comment>
<gene>
    <name evidence="2" type="ORF">EVOR1521_LOCUS23589</name>
</gene>
<sequence length="913" mass="101953">MAMMRTRTKSRGWQALALLVHPSTDFAQGAPGLKDHVAKRHPLHAGVARLAGAAQEDNSAEASSQRWLHAGVALRARAAREDNNAEDRLHFEEAAGLQRKDRSQLGLAQAIAEAERVLQDNDTVEKIKAVLRKAQKINPGKWTLSGKKDELKQKLREFVEEAKATLKGLKEDSRREQVTSWHPGRGGVASRASPQQDSGAEDWLAKSREEVEAFGEEEVLSWAEAVLNEGKVRDELIQRTVTTLQQQGVTGKSLRELTLDEQIAAGIPLGPAKLLTKKIQLLQEPQVELPRFSATDLLDFEDRFLNSRINNKDERPFLEREAVVRSLVEQIEDIQKGGTNKPKVLTLWSPRGTGKTSLVRHLALKVPNFSESRRCGRLLVVDAREIPKSALQEAPSRIASAIVVWHLSQLLCGYSIEVSGLVVSFRGMDFIAVLEALKRTSVRREIDMRDSFEVWLGSFCQKKQGVFEQWLLVTAAAFNATPDCACLVFLDQAELLVNHEVEGLSHPGGQKSAFTEIFGEFPQKMGMFSAGTVNILIDRPSEEYTLLKVQEVPALAPLSLQAARRAMAEWGGMQYKKKEFDNIHLFSAGVPRLLEAAFQTWGELASTAQVALNAMSQEFRSSYADAAPYFNQPEVALALVLCSAVRWPAEGHQLVPGTSVRWSDIFRAGAAFPNNKSVLVPRLWWCEDTNIKDAIRNDLKELNIDLEGLLPDSLQLLNSPTRGATERGEKWEELVANSLAARFRLHCIARNLIAEVTWVPFLKIYPTEDPHLRAVLEPFEVCWSDGVEHPRGQGNEATVMSDVGKAIKSNRNFATAHHDLLIPVRCKATGKLEFIAAQCHYGQKKDADGLKLQDKAKKDNFEDMQNVLLQICSESEGWQSFTNKTWARRQEEKKYSLMSCETIIAQLDVLKLL</sequence>
<organism evidence="2 3">
    <name type="scientific">Effrenium voratum</name>
    <dbReference type="NCBI Taxonomy" id="2562239"/>
    <lineage>
        <taxon>Eukaryota</taxon>
        <taxon>Sar</taxon>
        <taxon>Alveolata</taxon>
        <taxon>Dinophyceae</taxon>
        <taxon>Suessiales</taxon>
        <taxon>Symbiodiniaceae</taxon>
        <taxon>Effrenium</taxon>
    </lineage>
</organism>
<evidence type="ECO:0000256" key="1">
    <source>
        <dbReference type="SAM" id="MobiDB-lite"/>
    </source>
</evidence>
<dbReference type="EMBL" id="CAUJNA010003362">
    <property type="protein sequence ID" value="CAJ1400188.1"/>
    <property type="molecule type" value="Genomic_DNA"/>
</dbReference>
<dbReference type="Gene3D" id="1.10.150.50">
    <property type="entry name" value="Transcription Factor, Ets-1"/>
    <property type="match status" value="1"/>
</dbReference>
<dbReference type="InterPro" id="IPR027417">
    <property type="entry name" value="P-loop_NTPase"/>
</dbReference>
<reference evidence="2" key="1">
    <citation type="submission" date="2023-08" db="EMBL/GenBank/DDBJ databases">
        <authorList>
            <person name="Chen Y."/>
            <person name="Shah S."/>
            <person name="Dougan E. K."/>
            <person name="Thang M."/>
            <person name="Chan C."/>
        </authorList>
    </citation>
    <scope>NUCLEOTIDE SEQUENCE</scope>
</reference>